<dbReference type="Proteomes" id="UP000324222">
    <property type="component" value="Unassembled WGS sequence"/>
</dbReference>
<dbReference type="SUPFAM" id="SSF56784">
    <property type="entry name" value="HAD-like"/>
    <property type="match status" value="1"/>
</dbReference>
<dbReference type="GO" id="GO:0045332">
    <property type="term" value="P:phospholipid translocation"/>
    <property type="evidence" value="ECO:0007669"/>
    <property type="project" value="TreeGrafter"/>
</dbReference>
<evidence type="ECO:0000313" key="7">
    <source>
        <dbReference type="Proteomes" id="UP000324222"/>
    </source>
</evidence>
<dbReference type="Gene3D" id="3.40.50.1000">
    <property type="entry name" value="HAD superfamily/HAD-like"/>
    <property type="match status" value="1"/>
</dbReference>
<dbReference type="InterPro" id="IPR001757">
    <property type="entry name" value="P_typ_ATPase"/>
</dbReference>
<dbReference type="PROSITE" id="PS00154">
    <property type="entry name" value="ATPASE_E1_E2"/>
    <property type="match status" value="1"/>
</dbReference>
<dbReference type="EMBL" id="VSRR010022211">
    <property type="protein sequence ID" value="MPC64522.1"/>
    <property type="molecule type" value="Genomic_DNA"/>
</dbReference>
<gene>
    <name evidence="6" type="primary">Atp10d</name>
    <name evidence="6" type="ORF">E2C01_058640</name>
</gene>
<dbReference type="InterPro" id="IPR036412">
    <property type="entry name" value="HAD-like_sf"/>
</dbReference>
<dbReference type="InterPro" id="IPR023299">
    <property type="entry name" value="ATPase_P-typ_cyto_dom_N"/>
</dbReference>
<accession>A0A5B7H0D5</accession>
<sequence>MVCVIQQSQFEVNASQGLVPFLLPQATGAPLARARQLNSPVWVGFISFWTFIIIYQVIIPISLYVTIEVIKLMQVYHIHQDKDFEDKRSGKTIECRALNIPEELGQIEYVFTDKTGTLTENQMVFQCCSINDVDYSHTPIINTSSSSSSQVSLYT</sequence>
<dbReference type="PANTHER" id="PTHR24092:SF218">
    <property type="entry name" value="PHOSPHOLIPID-TRANSPORTING ATPASE"/>
    <property type="match status" value="1"/>
</dbReference>
<dbReference type="InterPro" id="IPR023214">
    <property type="entry name" value="HAD_sf"/>
</dbReference>
<keyword evidence="2 5" id="KW-0812">Transmembrane</keyword>
<dbReference type="Gene3D" id="1.20.1110.10">
    <property type="entry name" value="Calcium-transporting ATPase, transmembrane domain"/>
    <property type="match status" value="1"/>
</dbReference>
<dbReference type="GO" id="GO:0016887">
    <property type="term" value="F:ATP hydrolysis activity"/>
    <property type="evidence" value="ECO:0007669"/>
    <property type="project" value="InterPro"/>
</dbReference>
<dbReference type="InterPro" id="IPR023298">
    <property type="entry name" value="ATPase_P-typ_TM_dom_sf"/>
</dbReference>
<organism evidence="6 7">
    <name type="scientific">Portunus trituberculatus</name>
    <name type="common">Swimming crab</name>
    <name type="synonym">Neptunus trituberculatus</name>
    <dbReference type="NCBI Taxonomy" id="210409"/>
    <lineage>
        <taxon>Eukaryota</taxon>
        <taxon>Metazoa</taxon>
        <taxon>Ecdysozoa</taxon>
        <taxon>Arthropoda</taxon>
        <taxon>Crustacea</taxon>
        <taxon>Multicrustacea</taxon>
        <taxon>Malacostraca</taxon>
        <taxon>Eumalacostraca</taxon>
        <taxon>Eucarida</taxon>
        <taxon>Decapoda</taxon>
        <taxon>Pleocyemata</taxon>
        <taxon>Brachyura</taxon>
        <taxon>Eubrachyura</taxon>
        <taxon>Portunoidea</taxon>
        <taxon>Portunidae</taxon>
        <taxon>Portuninae</taxon>
        <taxon>Portunus</taxon>
    </lineage>
</organism>
<proteinExistence type="predicted"/>
<dbReference type="GO" id="GO:0140326">
    <property type="term" value="F:ATPase-coupled intramembrane lipid transporter activity"/>
    <property type="evidence" value="ECO:0007669"/>
    <property type="project" value="TreeGrafter"/>
</dbReference>
<keyword evidence="7" id="KW-1185">Reference proteome</keyword>
<dbReference type="Gene3D" id="3.40.1110.10">
    <property type="entry name" value="Calcium-transporting ATPase, cytoplasmic domain N"/>
    <property type="match status" value="1"/>
</dbReference>
<dbReference type="GO" id="GO:0005886">
    <property type="term" value="C:plasma membrane"/>
    <property type="evidence" value="ECO:0007669"/>
    <property type="project" value="TreeGrafter"/>
</dbReference>
<name>A0A5B7H0D5_PORTR</name>
<reference evidence="6 7" key="1">
    <citation type="submission" date="2019-05" db="EMBL/GenBank/DDBJ databases">
        <title>Another draft genome of Portunus trituberculatus and its Hox gene families provides insights of decapod evolution.</title>
        <authorList>
            <person name="Jeong J.-H."/>
            <person name="Song I."/>
            <person name="Kim S."/>
            <person name="Choi T."/>
            <person name="Kim D."/>
            <person name="Ryu S."/>
            <person name="Kim W."/>
        </authorList>
    </citation>
    <scope>NUCLEOTIDE SEQUENCE [LARGE SCALE GENOMIC DNA]</scope>
    <source>
        <tissue evidence="6">Muscle</tissue>
    </source>
</reference>
<dbReference type="OrthoDB" id="377733at2759"/>
<dbReference type="InterPro" id="IPR018303">
    <property type="entry name" value="ATPase_P-typ_P_site"/>
</dbReference>
<keyword evidence="4 5" id="KW-0472">Membrane</keyword>
<evidence type="ECO:0000256" key="2">
    <source>
        <dbReference type="ARBA" id="ARBA00022692"/>
    </source>
</evidence>
<comment type="caution">
    <text evidence="6">The sequence shown here is derived from an EMBL/GenBank/DDBJ whole genome shotgun (WGS) entry which is preliminary data.</text>
</comment>
<protein>
    <submittedName>
        <fullName evidence="6">Putative phospholipid-transporting ATPase VD</fullName>
    </submittedName>
</protein>
<dbReference type="SUPFAM" id="SSF81665">
    <property type="entry name" value="Calcium ATPase, transmembrane domain M"/>
    <property type="match status" value="1"/>
</dbReference>
<evidence type="ECO:0000256" key="1">
    <source>
        <dbReference type="ARBA" id="ARBA00004370"/>
    </source>
</evidence>
<dbReference type="PANTHER" id="PTHR24092">
    <property type="entry name" value="PROBABLE PHOSPHOLIPID-TRANSPORTING ATPASE"/>
    <property type="match status" value="1"/>
</dbReference>
<evidence type="ECO:0000256" key="4">
    <source>
        <dbReference type="ARBA" id="ARBA00023136"/>
    </source>
</evidence>
<evidence type="ECO:0000256" key="3">
    <source>
        <dbReference type="ARBA" id="ARBA00022989"/>
    </source>
</evidence>
<comment type="subcellular location">
    <subcellularLocation>
        <location evidence="1">Membrane</location>
    </subcellularLocation>
</comment>
<evidence type="ECO:0000256" key="5">
    <source>
        <dbReference type="SAM" id="Phobius"/>
    </source>
</evidence>
<feature type="transmembrane region" description="Helical" evidence="5">
    <location>
        <begin position="41"/>
        <end position="65"/>
    </location>
</feature>
<evidence type="ECO:0000313" key="6">
    <source>
        <dbReference type="EMBL" id="MPC64522.1"/>
    </source>
</evidence>
<dbReference type="NCBIfam" id="TIGR01494">
    <property type="entry name" value="ATPase_P-type"/>
    <property type="match status" value="1"/>
</dbReference>
<keyword evidence="3 5" id="KW-1133">Transmembrane helix</keyword>
<dbReference type="GO" id="GO:0005524">
    <property type="term" value="F:ATP binding"/>
    <property type="evidence" value="ECO:0007669"/>
    <property type="project" value="InterPro"/>
</dbReference>
<dbReference type="AlphaFoldDB" id="A0A5B7H0D5"/>